<comment type="caution">
    <text evidence="2">The sequence shown here is derived from an EMBL/GenBank/DDBJ whole genome shotgun (WGS) entry which is preliminary data.</text>
</comment>
<reference evidence="2 3" key="1">
    <citation type="journal article" date="2019" name="Int. J. Syst. Evol. Microbiol.">
        <title>The Global Catalogue of Microorganisms (GCM) 10K type strain sequencing project: providing services to taxonomists for standard genome sequencing and annotation.</title>
        <authorList>
            <consortium name="The Broad Institute Genomics Platform"/>
            <consortium name="The Broad Institute Genome Sequencing Center for Infectious Disease"/>
            <person name="Wu L."/>
            <person name="Ma J."/>
        </authorList>
    </citation>
    <scope>NUCLEOTIDE SEQUENCE [LARGE SCALE GENOMIC DNA]</scope>
    <source>
        <strain evidence="2 3">CGMCC 1.12563</strain>
    </source>
</reference>
<name>A0ABD6AW66_9EURY</name>
<sequence>MNRRALLSSLGVCAAASLAGCSGYFDRTTGTVFRKNASVAVQTQRGPVWTSLAVIVGGVDDRDVLIHYDPEYVSVDTDAVEMTITDEQRDRLDRDFIGSSYIAGLIPDGKEQGPIRELHRPEFNEMRVGGKATVSQYTTEEGSTYFRLHGTDPRPNELSISHLSRIPATNRS</sequence>
<dbReference type="EMBL" id="JBHUDC010000005">
    <property type="protein sequence ID" value="MFD1513994.1"/>
    <property type="molecule type" value="Genomic_DNA"/>
</dbReference>
<protein>
    <submittedName>
        <fullName evidence="2">Uncharacterized protein</fullName>
    </submittedName>
</protein>
<gene>
    <name evidence="2" type="ORF">ACFSBT_11960</name>
</gene>
<dbReference type="AlphaFoldDB" id="A0ABD6AW66"/>
<dbReference type="Proteomes" id="UP001597187">
    <property type="component" value="Unassembled WGS sequence"/>
</dbReference>
<dbReference type="PROSITE" id="PS51257">
    <property type="entry name" value="PROKAR_LIPOPROTEIN"/>
    <property type="match status" value="1"/>
</dbReference>
<evidence type="ECO:0000256" key="1">
    <source>
        <dbReference type="SAM" id="MobiDB-lite"/>
    </source>
</evidence>
<keyword evidence="3" id="KW-1185">Reference proteome</keyword>
<dbReference type="RefSeq" id="WP_250873950.1">
    <property type="nucleotide sequence ID" value="NZ_JALXFV010000005.1"/>
</dbReference>
<evidence type="ECO:0000313" key="3">
    <source>
        <dbReference type="Proteomes" id="UP001597187"/>
    </source>
</evidence>
<feature type="region of interest" description="Disordered" evidence="1">
    <location>
        <begin position="146"/>
        <end position="172"/>
    </location>
</feature>
<feature type="compositionally biased region" description="Polar residues" evidence="1">
    <location>
        <begin position="158"/>
        <end position="172"/>
    </location>
</feature>
<proteinExistence type="predicted"/>
<evidence type="ECO:0000313" key="2">
    <source>
        <dbReference type="EMBL" id="MFD1513994.1"/>
    </source>
</evidence>
<accession>A0ABD6AW66</accession>
<organism evidence="2 3">
    <name type="scientific">Halomarina rubra</name>
    <dbReference type="NCBI Taxonomy" id="2071873"/>
    <lineage>
        <taxon>Archaea</taxon>
        <taxon>Methanobacteriati</taxon>
        <taxon>Methanobacteriota</taxon>
        <taxon>Stenosarchaea group</taxon>
        <taxon>Halobacteria</taxon>
        <taxon>Halobacteriales</taxon>
        <taxon>Natronomonadaceae</taxon>
        <taxon>Halomarina</taxon>
    </lineage>
</organism>